<dbReference type="SUPFAM" id="SSF52540">
    <property type="entry name" value="P-loop containing nucleoside triphosphate hydrolases"/>
    <property type="match status" value="1"/>
</dbReference>
<proteinExistence type="predicted"/>
<dbReference type="InterPro" id="IPR014555">
    <property type="entry name" value="RecF-like"/>
</dbReference>
<dbReference type="InterPro" id="IPR003959">
    <property type="entry name" value="ATPase_AAA_core"/>
</dbReference>
<dbReference type="RefSeq" id="WP_267945836.1">
    <property type="nucleotide sequence ID" value="NZ_CP113264.1"/>
</dbReference>
<dbReference type="EMBL" id="CP113264">
    <property type="protein sequence ID" value="WAE72033.1"/>
    <property type="molecule type" value="Genomic_DNA"/>
</dbReference>
<dbReference type="Gene3D" id="3.40.50.300">
    <property type="entry name" value="P-loop containing nucleotide triphosphate hydrolases"/>
    <property type="match status" value="2"/>
</dbReference>
<name>A0ABY6YIJ7_9ACTN</name>
<dbReference type="InterPro" id="IPR041685">
    <property type="entry name" value="AAA_GajA/Old/RecF-like"/>
</dbReference>
<keyword evidence="4" id="KW-1185">Reference proteome</keyword>
<dbReference type="Proteomes" id="UP001156498">
    <property type="component" value="Chromosome"/>
</dbReference>
<protein>
    <submittedName>
        <fullName evidence="3">AAA family ATPase</fullName>
    </submittedName>
</protein>
<evidence type="ECO:0000313" key="3">
    <source>
        <dbReference type="EMBL" id="WAE72033.1"/>
    </source>
</evidence>
<evidence type="ECO:0000259" key="2">
    <source>
        <dbReference type="Pfam" id="PF13304"/>
    </source>
</evidence>
<evidence type="ECO:0000313" key="4">
    <source>
        <dbReference type="Proteomes" id="UP001156498"/>
    </source>
</evidence>
<feature type="domain" description="Endonuclease GajA/Old nuclease/RecF-like AAA" evidence="1">
    <location>
        <begin position="7"/>
        <end position="52"/>
    </location>
</feature>
<dbReference type="Pfam" id="PF13304">
    <property type="entry name" value="AAA_21"/>
    <property type="match status" value="1"/>
</dbReference>
<organism evidence="3 4">
    <name type="scientific">Streptomonospora nanhaiensis</name>
    <dbReference type="NCBI Taxonomy" id="1323731"/>
    <lineage>
        <taxon>Bacteria</taxon>
        <taxon>Bacillati</taxon>
        <taxon>Actinomycetota</taxon>
        <taxon>Actinomycetes</taxon>
        <taxon>Streptosporangiales</taxon>
        <taxon>Nocardiopsidaceae</taxon>
        <taxon>Streptomonospora</taxon>
    </lineage>
</organism>
<sequence length="403" mass="44846">MAKPPRITRLKVENYRTLRSLEIDNLSPFTVLVGPNGSGKSTFFDVFAFLSDCFTDGVRRACDNRGGIAEMRSRGTDGPVTVEITYESLVRLNDRSSRRKLTYHLSLGEDSGRPVVERELLRWNSSPGPGRPTHVIDFERGAGKIADQESGIKEERGLSQPDLLAVSALGQFRNHPRVMALKDFVSGWYMSYLNVEDERRTPVAGPQERLSKTGDNLTNVLQYLQENHPERLEHIIGQLKEAVPGLGEVTYKSSPDGRLVLLVRDQEFERPVLARYVSDGTLKMLSYLVVLADPDPSPFIGIEEPENFLYPSLLPGLAARCRGAAQKSQVLVTTHSTEFVGACQPEEVLALYRGQDGYTRVTRPSESETVQSMMESGAQMGWLWESGFFDLPEPTTVASEYGG</sequence>
<dbReference type="Pfam" id="PF13175">
    <property type="entry name" value="AAA_15"/>
    <property type="match status" value="1"/>
</dbReference>
<accession>A0ABY6YIJ7</accession>
<feature type="domain" description="ATPase AAA-type core" evidence="2">
    <location>
        <begin position="222"/>
        <end position="340"/>
    </location>
</feature>
<dbReference type="PANTHER" id="PTHR40396:SF1">
    <property type="entry name" value="ATPASE AAA-TYPE CORE DOMAIN-CONTAINING PROTEIN"/>
    <property type="match status" value="1"/>
</dbReference>
<evidence type="ECO:0000259" key="1">
    <source>
        <dbReference type="Pfam" id="PF13175"/>
    </source>
</evidence>
<dbReference type="PIRSF" id="PIRSF029347">
    <property type="entry name" value="RecF"/>
    <property type="match status" value="1"/>
</dbReference>
<reference evidence="3 4" key="1">
    <citation type="journal article" date="2013" name="Int. J. Syst. Evol. Microbiol.">
        <title>Description of Streptomonospora sediminis sp. nov. and Streptomonospora nanhaiensis sp. nov., and reclassification of Nocardiopsis arabia Hozzein &amp; Goodfellow 2008 as Streptomonospora arabica comb. nov. and emended description of the genus Streptomonospora.</title>
        <authorList>
            <person name="Zhang D.F."/>
            <person name="Pan H.Q."/>
            <person name="He J."/>
            <person name="Zhang X.M."/>
            <person name="Zhang Y.G."/>
            <person name="Klenk H.P."/>
            <person name="Hu J.C."/>
            <person name="Li W.J."/>
        </authorList>
    </citation>
    <scope>NUCLEOTIDE SEQUENCE [LARGE SCALE GENOMIC DNA]</scope>
    <source>
        <strain evidence="3 4">12A09</strain>
    </source>
</reference>
<gene>
    <name evidence="3" type="ORF">OUQ99_22805</name>
</gene>
<dbReference type="PANTHER" id="PTHR40396">
    <property type="entry name" value="ATPASE-LIKE PROTEIN"/>
    <property type="match status" value="1"/>
</dbReference>
<dbReference type="InterPro" id="IPR027417">
    <property type="entry name" value="P-loop_NTPase"/>
</dbReference>